<keyword evidence="2" id="KW-1185">Reference proteome</keyword>
<comment type="caution">
    <text evidence="1">The sequence shown here is derived from an EMBL/GenBank/DDBJ whole genome shotgun (WGS) entry which is preliminary data.</text>
</comment>
<accession>J9DAX5</accession>
<dbReference type="AlphaFoldDB" id="J9DAX5"/>
<reference evidence="1 2" key="1">
    <citation type="submission" date="2011-08" db="EMBL/GenBank/DDBJ databases">
        <authorList>
            <person name="Liu Z.J."/>
            <person name="Shi F.L."/>
            <person name="Lu J.Q."/>
            <person name="Li M."/>
            <person name="Wang Z.L."/>
        </authorList>
    </citation>
    <scope>NUCLEOTIDE SEQUENCE [LARGE SCALE GENOMIC DNA]</scope>
    <source>
        <strain evidence="1 2">USNM 41457</strain>
    </source>
</reference>
<dbReference type="VEuPathDB" id="MicrosporidiaDB:EDEG_01151"/>
<sequence>MPEIGFYYYPFYLDKPDIGGFFVFYGYAKFWNASLIKFCDIIIDDVMYEVLNYQKTCYFDIEENIKKLNNEENYELTKKFIWILRKGFVRYNILEILSKKPKKDDTDAILNNMKYNADTDKLISKSKYKMQIHVYFPEIQENISPLFFCKKVQIYISLS</sequence>
<dbReference type="Proteomes" id="UP000003163">
    <property type="component" value="Unassembled WGS sequence"/>
</dbReference>
<protein>
    <submittedName>
        <fullName evidence="1">Uncharacterized protein</fullName>
    </submittedName>
</protein>
<name>J9DAX5_EDHAE</name>
<organism evidence="1 2">
    <name type="scientific">Edhazardia aedis (strain USNM 41457)</name>
    <name type="common">Microsporidian parasite</name>
    <dbReference type="NCBI Taxonomy" id="1003232"/>
    <lineage>
        <taxon>Eukaryota</taxon>
        <taxon>Fungi</taxon>
        <taxon>Fungi incertae sedis</taxon>
        <taxon>Microsporidia</taxon>
        <taxon>Edhazardia</taxon>
    </lineage>
</organism>
<reference evidence="2" key="2">
    <citation type="submission" date="2015-07" db="EMBL/GenBank/DDBJ databases">
        <title>Contrasting host-pathogen interactions and genome evolution in two generalist and specialist microsporidian pathogens of mosquitoes.</title>
        <authorList>
            <consortium name="The Broad Institute Genomics Platform"/>
            <consortium name="The Broad Institute Genome Sequencing Center for Infectious Disease"/>
            <person name="Cuomo C.A."/>
            <person name="Sanscrainte N.D."/>
            <person name="Goldberg J.M."/>
            <person name="Heiman D."/>
            <person name="Young S."/>
            <person name="Zeng Q."/>
            <person name="Becnel J.J."/>
            <person name="Birren B.W."/>
        </authorList>
    </citation>
    <scope>NUCLEOTIDE SEQUENCE [LARGE SCALE GENOMIC DNA]</scope>
    <source>
        <strain evidence="2">USNM 41457</strain>
    </source>
</reference>
<dbReference type="HOGENOM" id="CLU_1660724_0_0_1"/>
<gene>
    <name evidence="1" type="ORF">EDEG_01151</name>
</gene>
<evidence type="ECO:0000313" key="2">
    <source>
        <dbReference type="Proteomes" id="UP000003163"/>
    </source>
</evidence>
<proteinExistence type="predicted"/>
<dbReference type="EMBL" id="AFBI03000015">
    <property type="protein sequence ID" value="EJW04644.1"/>
    <property type="molecule type" value="Genomic_DNA"/>
</dbReference>
<dbReference type="InParanoid" id="J9DAX5"/>
<evidence type="ECO:0000313" key="1">
    <source>
        <dbReference type="EMBL" id="EJW04644.1"/>
    </source>
</evidence>